<comment type="caution">
    <text evidence="1">The sequence shown here is derived from an EMBL/GenBank/DDBJ whole genome shotgun (WGS) entry which is preliminary data.</text>
</comment>
<dbReference type="EMBL" id="WEGK01000022">
    <property type="protein sequence ID" value="MQY23640.1"/>
    <property type="molecule type" value="Genomic_DNA"/>
</dbReference>
<dbReference type="Proteomes" id="UP000438448">
    <property type="component" value="Unassembled WGS sequence"/>
</dbReference>
<keyword evidence="2" id="KW-1185">Reference proteome</keyword>
<evidence type="ECO:0000313" key="1">
    <source>
        <dbReference type="EMBL" id="MQY23640.1"/>
    </source>
</evidence>
<protein>
    <submittedName>
        <fullName evidence="1">Uncharacterized protein</fullName>
    </submittedName>
</protein>
<dbReference type="RefSeq" id="WP_153415408.1">
    <property type="nucleotide sequence ID" value="NZ_WEGK01000022.1"/>
</dbReference>
<evidence type="ECO:0000313" key="2">
    <source>
        <dbReference type="Proteomes" id="UP000438448"/>
    </source>
</evidence>
<organism evidence="1 2">
    <name type="scientific">Nocardia macrotermitis</name>
    <dbReference type="NCBI Taxonomy" id="2585198"/>
    <lineage>
        <taxon>Bacteria</taxon>
        <taxon>Bacillati</taxon>
        <taxon>Actinomycetota</taxon>
        <taxon>Actinomycetes</taxon>
        <taxon>Mycobacteriales</taxon>
        <taxon>Nocardiaceae</taxon>
        <taxon>Nocardia</taxon>
    </lineage>
</organism>
<proteinExistence type="predicted"/>
<accession>A0A7K0DCY6</accession>
<dbReference type="AlphaFoldDB" id="A0A7K0DCY6"/>
<sequence length="223" mass="23458">MTEPDPVTVADTVRWLHEEGLVRLAGVADHRSGPIAAYTVEVATGTICAHPATGTGAGSDVLTLAAEELPYPVGTPKRLVIVGVTTAETVLIVDLAATLAISINGERPETAARSWAMQLLLNPEISLTTNSATVVIKAGPRYRQSFIPGSAGTIIQVDDRNPPVTTITLDAAIEGPDRLDIAPGGTGEMYLGARFWQLGQIMTIDDAAWAVLDEQLTAPALRI</sequence>
<name>A0A7K0DCY6_9NOCA</name>
<gene>
    <name evidence="1" type="ORF">NRB20_67710</name>
</gene>
<dbReference type="OrthoDB" id="4544517at2"/>
<reference evidence="1 2" key="1">
    <citation type="submission" date="2019-10" db="EMBL/GenBank/DDBJ databases">
        <title>Nocardia macrotermitis sp. nov. and Nocardia aurantia sp. nov., isolated from the gut of fungus growing-termite Macrotermes natalensis.</title>
        <authorList>
            <person name="Benndorf R."/>
            <person name="Schwitalla J."/>
            <person name="Martin K."/>
            <person name="De Beer W."/>
            <person name="Kaster A.-K."/>
            <person name="Vollmers J."/>
            <person name="Poulsen M."/>
            <person name="Beemelmanns C."/>
        </authorList>
    </citation>
    <scope>NUCLEOTIDE SEQUENCE [LARGE SCALE GENOMIC DNA]</scope>
    <source>
        <strain evidence="1 2">RB20</strain>
    </source>
</reference>